<dbReference type="SUPFAM" id="SSF53474">
    <property type="entry name" value="alpha/beta-Hydrolases"/>
    <property type="match status" value="1"/>
</dbReference>
<evidence type="ECO:0000313" key="6">
    <source>
        <dbReference type="Proteomes" id="UP000658390"/>
    </source>
</evidence>
<dbReference type="EMBL" id="JAEKCZ010000016">
    <property type="protein sequence ID" value="MBJ2258338.1"/>
    <property type="molecule type" value="Genomic_DNA"/>
</dbReference>
<evidence type="ECO:0000256" key="2">
    <source>
        <dbReference type="ARBA" id="ARBA00022692"/>
    </source>
</evidence>
<protein>
    <submittedName>
        <fullName evidence="5">DUF726 domain-containing protein</fullName>
    </submittedName>
</protein>
<dbReference type="Gene3D" id="3.40.50.1820">
    <property type="entry name" value="alpha/beta hydrolase"/>
    <property type="match status" value="1"/>
</dbReference>
<evidence type="ECO:0000256" key="4">
    <source>
        <dbReference type="ARBA" id="ARBA00023136"/>
    </source>
</evidence>
<evidence type="ECO:0000313" key="5">
    <source>
        <dbReference type="EMBL" id="MBJ2258338.1"/>
    </source>
</evidence>
<dbReference type="Proteomes" id="UP000658390">
    <property type="component" value="Unassembled WGS sequence"/>
</dbReference>
<evidence type="ECO:0000256" key="1">
    <source>
        <dbReference type="ARBA" id="ARBA00004141"/>
    </source>
</evidence>
<dbReference type="InterPro" id="IPR007941">
    <property type="entry name" value="DUF726"/>
</dbReference>
<name>A0A8I1FT93_9PSED</name>
<evidence type="ECO:0000256" key="3">
    <source>
        <dbReference type="ARBA" id="ARBA00022989"/>
    </source>
</evidence>
<reference evidence="5" key="1">
    <citation type="submission" date="2020-12" db="EMBL/GenBank/DDBJ databases">
        <title>Antibiotic resistance and phylogeny of Pseudomonas spp. isolated over three decades from chicken meat in the Norwegian food chain.</title>
        <authorList>
            <person name="Moen B."/>
        </authorList>
    </citation>
    <scope>NUCLEOTIDE SEQUENCE</scope>
    <source>
        <strain evidence="5">MF6762</strain>
    </source>
</reference>
<accession>A0A8I1FT93</accession>
<dbReference type="RefSeq" id="WP_198822564.1">
    <property type="nucleotide sequence ID" value="NZ_JAEKCZ010000016.1"/>
</dbReference>
<dbReference type="InterPro" id="IPR029058">
    <property type="entry name" value="AB_hydrolase_fold"/>
</dbReference>
<comment type="caution">
    <text evidence="5">The sequence shown here is derived from an EMBL/GenBank/DDBJ whole genome shotgun (WGS) entry which is preliminary data.</text>
</comment>
<gene>
    <name evidence="5" type="ORF">JFT45_17675</name>
</gene>
<comment type="subcellular location">
    <subcellularLocation>
        <location evidence="1">Membrane</location>
        <topology evidence="1">Multi-pass membrane protein</topology>
    </subcellularLocation>
</comment>
<dbReference type="Pfam" id="PF05277">
    <property type="entry name" value="DUF726"/>
    <property type="match status" value="1"/>
</dbReference>
<organism evidence="5 6">
    <name type="scientific">Pseudomonas psychrophila</name>
    <dbReference type="NCBI Taxonomy" id="122355"/>
    <lineage>
        <taxon>Bacteria</taxon>
        <taxon>Pseudomonadati</taxon>
        <taxon>Pseudomonadota</taxon>
        <taxon>Gammaproteobacteria</taxon>
        <taxon>Pseudomonadales</taxon>
        <taxon>Pseudomonadaceae</taxon>
        <taxon>Pseudomonas</taxon>
    </lineage>
</organism>
<keyword evidence="4" id="KW-0472">Membrane</keyword>
<dbReference type="AlphaFoldDB" id="A0A8I1FT93"/>
<proteinExistence type="predicted"/>
<sequence length="446" mass="49813">MDNFVFRDIPPVGGSVANVFVHGYSAGHDLDDRYKLVGALPKQVPGSINIFAFWDSGNIYKVSDSEKMFYARLSWSNPIVGFGAFTASRIKHFIEMRSRADAVGKTLLAELDSYLVRRFPYVERVNLIGHSLGGRVIVSTMRDLVKKRMLDNLNVDNVVLMAAAVDVTNVEAEAFVRRVDGDVYHAYSSNDDVLKLNADEASIGRREVKAFSSVEMTHETGEGFGHLDYWPNLGKVLKDSGALQHLLPAPHEQYSMETWASLTDDLKHEDFVRKDILLYRLLIETDKFLLDALKDILTVECSESSPASLALAVTDKFQILAGNALGNIYRGHGISYVDALESLALERLPSCQVSKCVTVTELEALFVKQACLEPGVFYAYDIIELISFVKWYVDNGAPSAESQFSQWGRLVAEGKRMYSKIFPQKLLGAVLIIAYARRRLNCPFIS</sequence>
<keyword evidence="3" id="KW-1133">Transmembrane helix</keyword>
<keyword evidence="2" id="KW-0812">Transmembrane</keyword>
<dbReference type="GO" id="GO:0016020">
    <property type="term" value="C:membrane"/>
    <property type="evidence" value="ECO:0007669"/>
    <property type="project" value="UniProtKB-SubCell"/>
</dbReference>